<proteinExistence type="predicted"/>
<evidence type="ECO:0000313" key="2">
    <source>
        <dbReference type="EMBL" id="OHA34971.1"/>
    </source>
</evidence>
<feature type="compositionally biased region" description="Polar residues" evidence="1">
    <location>
        <begin position="510"/>
        <end position="526"/>
    </location>
</feature>
<dbReference type="Proteomes" id="UP000176221">
    <property type="component" value="Unassembled WGS sequence"/>
</dbReference>
<dbReference type="AlphaFoldDB" id="A0A1G2NHV1"/>
<evidence type="ECO:0000313" key="3">
    <source>
        <dbReference type="Proteomes" id="UP000176221"/>
    </source>
</evidence>
<evidence type="ECO:0000256" key="1">
    <source>
        <dbReference type="SAM" id="MobiDB-lite"/>
    </source>
</evidence>
<reference evidence="2 3" key="1">
    <citation type="journal article" date="2016" name="Nat. Commun.">
        <title>Thousands of microbial genomes shed light on interconnected biogeochemical processes in an aquifer system.</title>
        <authorList>
            <person name="Anantharaman K."/>
            <person name="Brown C.T."/>
            <person name="Hug L.A."/>
            <person name="Sharon I."/>
            <person name="Castelle C.J."/>
            <person name="Probst A.J."/>
            <person name="Thomas B.C."/>
            <person name="Singh A."/>
            <person name="Wilkins M.J."/>
            <person name="Karaoz U."/>
            <person name="Brodie E.L."/>
            <person name="Williams K.H."/>
            <person name="Hubbard S.S."/>
            <person name="Banfield J.F."/>
        </authorList>
    </citation>
    <scope>NUCLEOTIDE SEQUENCE [LARGE SCALE GENOMIC DNA]</scope>
</reference>
<feature type="region of interest" description="Disordered" evidence="1">
    <location>
        <begin position="356"/>
        <end position="404"/>
    </location>
</feature>
<protein>
    <submittedName>
        <fullName evidence="2">Uncharacterized protein</fullName>
    </submittedName>
</protein>
<feature type="region of interest" description="Disordered" evidence="1">
    <location>
        <begin position="478"/>
        <end position="497"/>
    </location>
</feature>
<comment type="caution">
    <text evidence="2">The sequence shown here is derived from an EMBL/GenBank/DDBJ whole genome shotgun (WGS) entry which is preliminary data.</text>
</comment>
<accession>A0A1G2NHV1</accession>
<feature type="region of interest" description="Disordered" evidence="1">
    <location>
        <begin position="598"/>
        <end position="622"/>
    </location>
</feature>
<dbReference type="STRING" id="1802319.A2928_03275"/>
<gene>
    <name evidence="2" type="ORF">A2928_03275</name>
</gene>
<feature type="region of interest" description="Disordered" evidence="1">
    <location>
        <begin position="507"/>
        <end position="569"/>
    </location>
</feature>
<dbReference type="EMBL" id="MHRX01000002">
    <property type="protein sequence ID" value="OHA34971.1"/>
    <property type="molecule type" value="Genomic_DNA"/>
</dbReference>
<name>A0A1G2NHV1_9BACT</name>
<organism evidence="2 3">
    <name type="scientific">Candidatus Taylorbacteria bacterium RIFCSPLOWO2_01_FULL_45_15b</name>
    <dbReference type="NCBI Taxonomy" id="1802319"/>
    <lineage>
        <taxon>Bacteria</taxon>
        <taxon>Candidatus Tayloriibacteriota</taxon>
    </lineage>
</organism>
<sequence>MKIPLNKTLIVVAIIFSLTLIQGALAQSIFDIEFPIPELGNCKDKQTCKVYCDDENNKEACRSFAAKYGIGGKQKDNESADEEEVLAALAQGGPGNCAVGKSAKGREAACHQYCSKKENIRACVLFGKEHGLLKGKKLEEAQKVLQAIENGVELPKQCKDAESCEATCKKPKDVETARSCFAFAEKAGILPADVNKEKAEKMFQLMEEGKGPFKSFEDFGKCENPENEEILNQCIQFGTEHGFIPPEEAEIIRKTGGKGPGSCIGREQCDRYCRENEDECMAFAERHDLFPPEERARMRESAERIKSELQRAPEDVRACIEKVLGEQKYKEIMDGIRPPNRAASERMSTCFEAFHSRNNEARDGGDDRRGPPEEFPGQGEFRGEAEFRTGPEQSTAQKRPGFPESVRACAIEKYGEEFMVQIEKNNGRMTREMETKMRTCFNEALGEQKPNDFTGPGGCKGEACRRYCEDPEHQQECASFEHNGNPGVSNEERRRFEEERRQIYNERLQSEQNKYSDPQFRSQSIPQDDGALPTDGRYIPPNDGYTPPKGDFDIPPIERSYPSDQSQGSYEIYRTPDDYQQGQLQTEEYLQQRENYGEIPQGSFVPPEGFNPTPTGEAPVSRGNRNILERAISSTALVISEFAKLLFGK</sequence>
<feature type="compositionally biased region" description="Basic and acidic residues" evidence="1">
    <location>
        <begin position="356"/>
        <end position="372"/>
    </location>
</feature>